<name>A0ABQ3ZTE1_9ACTN</name>
<proteinExistence type="predicted"/>
<dbReference type="EMBL" id="BOMN01000062">
    <property type="protein sequence ID" value="GIE21875.1"/>
    <property type="molecule type" value="Genomic_DNA"/>
</dbReference>
<dbReference type="Proteomes" id="UP000603200">
    <property type="component" value="Unassembled WGS sequence"/>
</dbReference>
<evidence type="ECO:0000313" key="2">
    <source>
        <dbReference type="EMBL" id="GIE21875.1"/>
    </source>
</evidence>
<feature type="region of interest" description="Disordered" evidence="1">
    <location>
        <begin position="73"/>
        <end position="100"/>
    </location>
</feature>
<evidence type="ECO:0000256" key="1">
    <source>
        <dbReference type="SAM" id="MobiDB-lite"/>
    </source>
</evidence>
<evidence type="ECO:0000313" key="3">
    <source>
        <dbReference type="Proteomes" id="UP000603200"/>
    </source>
</evidence>
<reference evidence="2 3" key="1">
    <citation type="submission" date="2021-01" db="EMBL/GenBank/DDBJ databases">
        <title>Whole genome shotgun sequence of Actinoplanes humidus NBRC 14915.</title>
        <authorList>
            <person name="Komaki H."/>
            <person name="Tamura T."/>
        </authorList>
    </citation>
    <scope>NUCLEOTIDE SEQUENCE [LARGE SCALE GENOMIC DNA]</scope>
    <source>
        <strain evidence="2 3">NBRC 14915</strain>
    </source>
</reference>
<organism evidence="2 3">
    <name type="scientific">Winogradskya humida</name>
    <dbReference type="NCBI Taxonomy" id="113566"/>
    <lineage>
        <taxon>Bacteria</taxon>
        <taxon>Bacillati</taxon>
        <taxon>Actinomycetota</taxon>
        <taxon>Actinomycetes</taxon>
        <taxon>Micromonosporales</taxon>
        <taxon>Micromonosporaceae</taxon>
        <taxon>Winogradskya</taxon>
    </lineage>
</organism>
<comment type="caution">
    <text evidence="2">The sequence shown here is derived from an EMBL/GenBank/DDBJ whole genome shotgun (WGS) entry which is preliminary data.</text>
</comment>
<sequence length="100" mass="10571">MGNTMRYRVAVSGARQHRGTRFDPVQPGVAGRAEPDRFALRFQALLGRDHGFNGPRRRNALRPRSSGAARFCVNSVQDDGGGDPVVGDLARGQGPGAAAG</sequence>
<accession>A0ABQ3ZTE1</accession>
<gene>
    <name evidence="2" type="ORF">Ahu01nite_049770</name>
</gene>
<keyword evidence="3" id="KW-1185">Reference proteome</keyword>
<protein>
    <submittedName>
        <fullName evidence="2">Uncharacterized protein</fullName>
    </submittedName>
</protein>